<dbReference type="GO" id="GO:0005938">
    <property type="term" value="C:cell cortex"/>
    <property type="evidence" value="ECO:0007669"/>
    <property type="project" value="TreeGrafter"/>
</dbReference>
<gene>
    <name evidence="2" type="ORF">Clacol_005489</name>
</gene>
<feature type="compositionally biased region" description="Low complexity" evidence="1">
    <location>
        <begin position="359"/>
        <end position="378"/>
    </location>
</feature>
<dbReference type="Pfam" id="PF08580">
    <property type="entry name" value="KAR9"/>
    <property type="match status" value="1"/>
</dbReference>
<comment type="caution">
    <text evidence="2">The sequence shown here is derived from an EMBL/GenBank/DDBJ whole genome shotgun (WGS) entry which is preliminary data.</text>
</comment>
<feature type="compositionally biased region" description="Low complexity" evidence="1">
    <location>
        <begin position="9"/>
        <end position="18"/>
    </location>
</feature>
<dbReference type="InterPro" id="IPR013889">
    <property type="entry name" value="Karyogamy_KAR9"/>
</dbReference>
<feature type="region of interest" description="Disordered" evidence="1">
    <location>
        <begin position="689"/>
        <end position="713"/>
    </location>
</feature>
<dbReference type="PANTHER" id="PTHR37271">
    <property type="entry name" value="KARYOGAMY PROTEIN KAR9"/>
    <property type="match status" value="1"/>
</dbReference>
<dbReference type="AlphaFoldDB" id="A0AAV5AC62"/>
<dbReference type="EMBL" id="BPWL01000006">
    <property type="protein sequence ID" value="GJJ11257.1"/>
    <property type="molecule type" value="Genomic_DNA"/>
</dbReference>
<evidence type="ECO:0000313" key="3">
    <source>
        <dbReference type="Proteomes" id="UP001050691"/>
    </source>
</evidence>
<feature type="compositionally biased region" description="Polar residues" evidence="1">
    <location>
        <begin position="689"/>
        <end position="706"/>
    </location>
</feature>
<evidence type="ECO:0000313" key="2">
    <source>
        <dbReference type="EMBL" id="GJJ11257.1"/>
    </source>
</evidence>
<keyword evidence="3" id="KW-1185">Reference proteome</keyword>
<sequence length="814" mass="89446">MSAIVLNQSASSSNSSLSFPHDEENETITVHRNSQQESVSESFHFHVKVLLNETTSNDLHLLAINAQLTEVSFSIADIQTRIFEIQELRHQSGVPAHNANSLSLNSSTQSSTESSSIIDQALINLDERLETVSRSIQAIDETLAPILRCAKTPTQNSSENVDESHRVILRKHAGIMQEWESTRSEAEVLREELKEDKWLTVFRSVSEQADGMMKSLEKAVSQCQDFIWQVNKRRTTENLQTPDHAPINLETFMTILNAFESKKKQVSPLLSNDTIADLRADKGVRDRVTKNGECLRLHAEMRQRWHNLRERISRIDTEMENVRRLITEGRLDRSETDSNVSRATSKSSNGFLDTPSPPRSRTQSSTSTSFSRSISPFRKFAARITNQTRTPSSKHGRIPSTEPAASPSLRERASIFFRNGHKPTQSISDLLSEASEASPQPTQPKKAKWNSSTRIEPDSDATIKPSFSKRPLASQSFSSPGTTSSGRRSVTPSSQASSRPWSPSNSTWSTPSTHMSPPNVSRPSSRATSLSTTLNNLAGPRPRPSTPSQIPTPAVHLRSSSRLSDWDDEEFANTSLMQRTLSPSRAAMNATSPKTPNTLGPRSHTPRASMIPTPTPRTPSGSLIPVPKVSISRPGSAMSNHSTLSSALGRAQTPESSIRARALRVPFYQSAVAGRSRVLLMKLPPSSFRDTSGTATPTTAMRSRPSSRGGVFTPSLEQNPVPVYIPGNVKDPLDVEVARVVNGVTHGFLVERVDPPLRAPPKAGEEVKAQYAFSNSLARKVLNCRLVIIGRNGQKGGWQDLSMYLLSRAAGSPA</sequence>
<feature type="compositionally biased region" description="Polar residues" evidence="1">
    <location>
        <begin position="337"/>
        <end position="351"/>
    </location>
</feature>
<protein>
    <recommendedName>
        <fullName evidence="4">GAR domain-containing protein</fullName>
    </recommendedName>
</protein>
<accession>A0AAV5AC62</accession>
<feature type="region of interest" description="Disordered" evidence="1">
    <location>
        <begin position="330"/>
        <end position="409"/>
    </location>
</feature>
<proteinExistence type="predicted"/>
<feature type="region of interest" description="Disordered" evidence="1">
    <location>
        <begin position="1"/>
        <end position="28"/>
    </location>
</feature>
<dbReference type="GO" id="GO:0043332">
    <property type="term" value="C:mating projection tip"/>
    <property type="evidence" value="ECO:0007669"/>
    <property type="project" value="TreeGrafter"/>
</dbReference>
<evidence type="ECO:0000256" key="1">
    <source>
        <dbReference type="SAM" id="MobiDB-lite"/>
    </source>
</evidence>
<dbReference type="GO" id="GO:0051293">
    <property type="term" value="P:establishment of spindle localization"/>
    <property type="evidence" value="ECO:0007669"/>
    <property type="project" value="TreeGrafter"/>
</dbReference>
<feature type="compositionally biased region" description="Polar residues" evidence="1">
    <location>
        <begin position="637"/>
        <end position="646"/>
    </location>
</feature>
<reference evidence="2" key="1">
    <citation type="submission" date="2021-10" db="EMBL/GenBank/DDBJ databases">
        <title>De novo Genome Assembly of Clathrus columnatus (Basidiomycota, Fungi) Using Illumina and Nanopore Sequence Data.</title>
        <authorList>
            <person name="Ogiso-Tanaka E."/>
            <person name="Itagaki H."/>
            <person name="Hosoya T."/>
            <person name="Hosaka K."/>
        </authorList>
    </citation>
    <scope>NUCLEOTIDE SEQUENCE</scope>
    <source>
        <strain evidence="2">MO-923</strain>
    </source>
</reference>
<name>A0AAV5AC62_9AGAM</name>
<feature type="compositionally biased region" description="Low complexity" evidence="1">
    <location>
        <begin position="474"/>
        <end position="513"/>
    </location>
</feature>
<dbReference type="Proteomes" id="UP001050691">
    <property type="component" value="Unassembled WGS sequence"/>
</dbReference>
<dbReference type="GO" id="GO:0005816">
    <property type="term" value="C:spindle pole body"/>
    <property type="evidence" value="ECO:0007669"/>
    <property type="project" value="TreeGrafter"/>
</dbReference>
<feature type="compositionally biased region" description="Polar residues" evidence="1">
    <location>
        <begin position="581"/>
        <end position="600"/>
    </location>
</feature>
<dbReference type="PANTHER" id="PTHR37271:SF1">
    <property type="entry name" value="KARYOGAMY PROTEIN KAR9"/>
    <property type="match status" value="1"/>
</dbReference>
<feature type="region of interest" description="Disordered" evidence="1">
    <location>
        <begin position="432"/>
        <end position="566"/>
    </location>
</feature>
<evidence type="ECO:0008006" key="4">
    <source>
        <dbReference type="Google" id="ProtNLM"/>
    </source>
</evidence>
<feature type="region of interest" description="Disordered" evidence="1">
    <location>
        <begin position="632"/>
        <end position="651"/>
    </location>
</feature>
<dbReference type="GO" id="GO:0030473">
    <property type="term" value="P:nuclear migration along microtubule"/>
    <property type="evidence" value="ECO:0007669"/>
    <property type="project" value="TreeGrafter"/>
</dbReference>
<feature type="compositionally biased region" description="Polar residues" evidence="1">
    <location>
        <begin position="514"/>
        <end position="536"/>
    </location>
</feature>
<feature type="region of interest" description="Disordered" evidence="1">
    <location>
        <begin position="581"/>
        <end position="624"/>
    </location>
</feature>
<organism evidence="2 3">
    <name type="scientific">Clathrus columnatus</name>
    <dbReference type="NCBI Taxonomy" id="1419009"/>
    <lineage>
        <taxon>Eukaryota</taxon>
        <taxon>Fungi</taxon>
        <taxon>Dikarya</taxon>
        <taxon>Basidiomycota</taxon>
        <taxon>Agaricomycotina</taxon>
        <taxon>Agaricomycetes</taxon>
        <taxon>Phallomycetidae</taxon>
        <taxon>Phallales</taxon>
        <taxon>Clathraceae</taxon>
        <taxon>Clathrus</taxon>
    </lineage>
</organism>